<dbReference type="EMBL" id="KE561054">
    <property type="protein sequence ID" value="EPZ33451.1"/>
    <property type="molecule type" value="Genomic_DNA"/>
</dbReference>
<dbReference type="Proteomes" id="UP000030755">
    <property type="component" value="Unassembled WGS sequence"/>
</dbReference>
<proteinExistence type="inferred from homology"/>
<dbReference type="GO" id="GO:0005685">
    <property type="term" value="C:U1 snRNP"/>
    <property type="evidence" value="ECO:0007669"/>
    <property type="project" value="InterPro"/>
</dbReference>
<dbReference type="EMBL" id="ML005072">
    <property type="protein sequence ID" value="RKP20374.1"/>
    <property type="molecule type" value="Genomic_DNA"/>
</dbReference>
<feature type="region of interest" description="Disordered" evidence="3">
    <location>
        <begin position="231"/>
        <end position="301"/>
    </location>
</feature>
<evidence type="ECO:0000313" key="5">
    <source>
        <dbReference type="EMBL" id="RKP20374.1"/>
    </source>
</evidence>
<dbReference type="GO" id="GO:0003729">
    <property type="term" value="F:mRNA binding"/>
    <property type="evidence" value="ECO:0007669"/>
    <property type="project" value="InterPro"/>
</dbReference>
<keyword evidence="2" id="KW-0175">Coiled coil</keyword>
<evidence type="ECO:0000256" key="3">
    <source>
        <dbReference type="SAM" id="MobiDB-lite"/>
    </source>
</evidence>
<dbReference type="AlphaFoldDB" id="A0A075AT44"/>
<name>A0A075AT44_ROZAC</name>
<dbReference type="OrthoDB" id="153872at2759"/>
<evidence type="ECO:0000313" key="4">
    <source>
        <dbReference type="EMBL" id="EPZ33451.1"/>
    </source>
</evidence>
<dbReference type="HOGENOM" id="CLU_030397_3_1_1"/>
<reference evidence="4 6" key="1">
    <citation type="journal article" date="2013" name="Curr. Biol.">
        <title>Shared signatures of parasitism and phylogenomics unite Cryptomycota and microsporidia.</title>
        <authorList>
            <person name="James T.Y."/>
            <person name="Pelin A."/>
            <person name="Bonen L."/>
            <person name="Ahrendt S."/>
            <person name="Sain D."/>
            <person name="Corradi N."/>
            <person name="Stajich J.E."/>
        </authorList>
    </citation>
    <scope>NUCLEOTIDE SEQUENCE [LARGE SCALE GENOMIC DNA]</scope>
    <source>
        <strain evidence="4">CSF55</strain>
        <strain evidence="4">CSF55</strain>
    </source>
</reference>
<accession>A0A075AT44</accession>
<evidence type="ECO:0000313" key="6">
    <source>
        <dbReference type="Proteomes" id="UP000030755"/>
    </source>
</evidence>
<gene>
    <name evidence="4" type="ORF">O9G_001202</name>
    <name evidence="5" type="ORF">ROZALSC1DRAFT_28124</name>
</gene>
<organism evidence="4 6">
    <name type="scientific">Rozella allomycis (strain CSF55)</name>
    <dbReference type="NCBI Taxonomy" id="988480"/>
    <lineage>
        <taxon>Eukaryota</taxon>
        <taxon>Fungi</taxon>
        <taxon>Fungi incertae sedis</taxon>
        <taxon>Cryptomycota</taxon>
        <taxon>Cryptomycota incertae sedis</taxon>
        <taxon>Rozella</taxon>
    </lineage>
</organism>
<dbReference type="InterPro" id="IPR004882">
    <property type="entry name" value="Luc7-rel"/>
</dbReference>
<evidence type="ECO:0000256" key="2">
    <source>
        <dbReference type="SAM" id="Coils"/>
    </source>
</evidence>
<dbReference type="STRING" id="988480.A0A075AT44"/>
<evidence type="ECO:0000313" key="7">
    <source>
        <dbReference type="Proteomes" id="UP000281549"/>
    </source>
</evidence>
<evidence type="ECO:0000256" key="1">
    <source>
        <dbReference type="ARBA" id="ARBA00005655"/>
    </source>
</evidence>
<protein>
    <submittedName>
        <fullName evidence="5">LUC7-domain-containing protein</fullName>
    </submittedName>
    <submittedName>
        <fullName evidence="4">LUC7-related domain-containing protein</fullName>
    </submittedName>
</protein>
<reference evidence="5" key="3">
    <citation type="submission" date="2018-08" db="EMBL/GenBank/DDBJ databases">
        <title>Leveraging single-cell genomics to expand the Fungal Tree of Life.</title>
        <authorList>
            <consortium name="DOE Joint Genome Institute"/>
            <person name="Ahrendt S.R."/>
            <person name="Quandt C.A."/>
            <person name="Ciobanu D."/>
            <person name="Clum A."/>
            <person name="Salamov A."/>
            <person name="Andreopoulos B."/>
            <person name="Cheng J.-F."/>
            <person name="Woyke T."/>
            <person name="Pelin A."/>
            <person name="Henrissat B."/>
            <person name="Reynolds N."/>
            <person name="Benny G.L."/>
            <person name="Smith M.E."/>
            <person name="James T.Y."/>
            <person name="Grigoriev I.V."/>
        </authorList>
    </citation>
    <scope>NUCLEOTIDE SEQUENCE</scope>
    <source>
        <strain evidence="5">CSF55</strain>
    </source>
</reference>
<comment type="similarity">
    <text evidence="1">Belongs to the Luc7 family.</text>
</comment>
<keyword evidence="6" id="KW-1185">Reference proteome</keyword>
<dbReference type="OMA" id="CPYDLFQ"/>
<dbReference type="Proteomes" id="UP000281549">
    <property type="component" value="Unassembled WGS sequence"/>
</dbReference>
<feature type="compositionally biased region" description="Basic and acidic residues" evidence="3">
    <location>
        <begin position="253"/>
        <end position="292"/>
    </location>
</feature>
<dbReference type="Pfam" id="PF03194">
    <property type="entry name" value="LUC7"/>
    <property type="match status" value="1"/>
</dbReference>
<sequence>MAIEYSRKMLDRLMGTDRNDLEAKGGLKFNDPEVCKTFIARFCPHEMFQHTKMGRIVGDCPYKHHDDYLRDAYLGKEGDKYREKYEMELYEFLEDLVQELDKSMRKGRERLDFRSTDEVMQLVKELLVKIEDFGEQGMIDEAQNLTKEVDKIKLEIDRLRAIEDVNPYLKLEKRMQVCDVCGLLLVMNDDPKRMEAHIAGKQHVGFLKVRKTLQEFRDKYGPIRLRRSRITSMDNLNDDNPNSYRPSRQSHSRMVDHRDDQHRRSDTRRHEKRDDRYQDRRRDDRMSREGYSRRRRSRSPY</sequence>
<dbReference type="PANTHER" id="PTHR12375">
    <property type="entry name" value="RNA-BINDING PROTEIN LUC7-RELATED"/>
    <property type="match status" value="1"/>
</dbReference>
<feature type="compositionally biased region" description="Polar residues" evidence="3">
    <location>
        <begin position="231"/>
        <end position="249"/>
    </location>
</feature>
<reference evidence="7" key="2">
    <citation type="journal article" date="2018" name="Nat. Microbiol.">
        <title>Leveraging single-cell genomics to expand the fungal tree of life.</title>
        <authorList>
            <person name="Ahrendt S.R."/>
            <person name="Quandt C.A."/>
            <person name="Ciobanu D."/>
            <person name="Clum A."/>
            <person name="Salamov A."/>
            <person name="Andreopoulos B."/>
            <person name="Cheng J.F."/>
            <person name="Woyke T."/>
            <person name="Pelin A."/>
            <person name="Henrissat B."/>
            <person name="Reynolds N.K."/>
            <person name="Benny G.L."/>
            <person name="Smith M.E."/>
            <person name="James T.Y."/>
            <person name="Grigoriev I.V."/>
        </authorList>
    </citation>
    <scope>NUCLEOTIDE SEQUENCE [LARGE SCALE GENOMIC DNA]</scope>
    <source>
        <strain evidence="7">CSF55</strain>
    </source>
</reference>
<dbReference type="GO" id="GO:0006376">
    <property type="term" value="P:mRNA splice site recognition"/>
    <property type="evidence" value="ECO:0007669"/>
    <property type="project" value="InterPro"/>
</dbReference>
<feature type="coiled-coil region" evidence="2">
    <location>
        <begin position="135"/>
        <end position="162"/>
    </location>
</feature>